<proteinExistence type="predicted"/>
<organism evidence="1">
    <name type="scientific">Timema douglasi</name>
    <name type="common">Walking stick</name>
    <dbReference type="NCBI Taxonomy" id="61478"/>
    <lineage>
        <taxon>Eukaryota</taxon>
        <taxon>Metazoa</taxon>
        <taxon>Ecdysozoa</taxon>
        <taxon>Arthropoda</taxon>
        <taxon>Hexapoda</taxon>
        <taxon>Insecta</taxon>
        <taxon>Pterygota</taxon>
        <taxon>Neoptera</taxon>
        <taxon>Polyneoptera</taxon>
        <taxon>Phasmatodea</taxon>
        <taxon>Timematodea</taxon>
        <taxon>Timematoidea</taxon>
        <taxon>Timematidae</taxon>
        <taxon>Timema</taxon>
    </lineage>
</organism>
<dbReference type="AlphaFoldDB" id="A0A7R8VNQ6"/>
<sequence>MTSYNILTSLPLTQNLLSNAPRITFKPLPKLHNILVHPKLPNPSTNNKHQANDSYPYNKPRSISKIHQPSASFNSRLTQMEYLMKRPYGCSTENLIHQLQWKVGYFQRRNKEKRFEPSLLKGEINIPIKLENPFEEDEQHNQPQESKSILPTFLPIKEECIWNKTVTSYKLTLYQMGQHSLTPVMRYNTNSNTKARALTSTLQLAQLTEQSLPTVCSGLDPRPAGND</sequence>
<protein>
    <submittedName>
        <fullName evidence="1">Uncharacterized protein</fullName>
    </submittedName>
</protein>
<name>A0A7R8VNQ6_TIMDO</name>
<gene>
    <name evidence="1" type="ORF">TDIB3V08_LOCUS8095</name>
</gene>
<dbReference type="EMBL" id="OA568802">
    <property type="protein sequence ID" value="CAD7201904.1"/>
    <property type="molecule type" value="Genomic_DNA"/>
</dbReference>
<accession>A0A7R8VNQ6</accession>
<evidence type="ECO:0000313" key="1">
    <source>
        <dbReference type="EMBL" id="CAD7201904.1"/>
    </source>
</evidence>
<reference evidence="1" key="1">
    <citation type="submission" date="2020-11" db="EMBL/GenBank/DDBJ databases">
        <authorList>
            <person name="Tran Van P."/>
        </authorList>
    </citation>
    <scope>NUCLEOTIDE SEQUENCE</scope>
</reference>